<dbReference type="InterPro" id="IPR027417">
    <property type="entry name" value="P-loop_NTPase"/>
</dbReference>
<dbReference type="Gene3D" id="3.40.50.300">
    <property type="entry name" value="P-loop containing nucleotide triphosphate hydrolases"/>
    <property type="match status" value="1"/>
</dbReference>
<dbReference type="EMBL" id="JACHXU010000023">
    <property type="protein sequence ID" value="MBB3209412.1"/>
    <property type="molecule type" value="Genomic_DNA"/>
</dbReference>
<feature type="domain" description="G" evidence="1">
    <location>
        <begin position="210"/>
        <end position="325"/>
    </location>
</feature>
<dbReference type="InterPro" id="IPR006073">
    <property type="entry name" value="GTP-bd"/>
</dbReference>
<protein>
    <submittedName>
        <fullName evidence="3">tRNA modification GTPase</fullName>
        <ecNumber evidence="3">3.6.-.-</ecNumber>
    </submittedName>
</protein>
<feature type="domain" description="GTP-binding protein TrmE N-terminal" evidence="2">
    <location>
        <begin position="7"/>
        <end position="104"/>
    </location>
</feature>
<dbReference type="GO" id="GO:0005525">
    <property type="term" value="F:GTP binding"/>
    <property type="evidence" value="ECO:0007669"/>
    <property type="project" value="InterPro"/>
</dbReference>
<reference evidence="3 4" key="1">
    <citation type="submission" date="2020-08" db="EMBL/GenBank/DDBJ databases">
        <title>Genomic Encyclopedia of Type Strains, Phase III (KMG-III): the genomes of soil and plant-associated and newly described type strains.</title>
        <authorList>
            <person name="Whitman W."/>
        </authorList>
    </citation>
    <scope>NUCLEOTIDE SEQUENCE [LARGE SCALE GENOMIC DNA]</scope>
    <source>
        <strain evidence="3 4">CECT 8075</strain>
    </source>
</reference>
<gene>
    <name evidence="3" type="ORF">FHS27_005252</name>
</gene>
<evidence type="ECO:0000259" key="2">
    <source>
        <dbReference type="Pfam" id="PF10396"/>
    </source>
</evidence>
<name>A0A7W5E3Z3_9BACT</name>
<evidence type="ECO:0000313" key="4">
    <source>
        <dbReference type="Proteomes" id="UP000536179"/>
    </source>
</evidence>
<dbReference type="NCBIfam" id="TIGR00231">
    <property type="entry name" value="small_GTP"/>
    <property type="match status" value="1"/>
</dbReference>
<sequence length="416" mass="44597">MNATYVSRITAVGRSAVAVVSVIGHQAEAFTRACFAPATSSSWTPGQIRYGTWRADRETQSDEIEGESVVLTPLAENHFEIHGHGGSAAVNRIIQSLVELGATHVDSAEWASLSASFRDQEFEPLIAEAESVLTQCTTRRNAATALAQTRGSLLRWTCDWIDRIHTEIAGDELEKGSDHSSSVLLAELRASASDVLLRASTGMHLTAPYRVVLAGPPNVGKSSLVNRIVGYGRSITHDAAGTTRDVVDCDTVIDGLAIRLGDTAGIRAGGDVIEQEGIRRGSLAIANADLVVMVLDPNSLADADSIQKTITSHNPDASILRVLNKADRLLETAEETHSESTWLRTIAHDAEAQQNGIEALKKAISSTLRPLEFDHSSAMPIVPRHVHWLSQIVGSANLRQSVERLTALRAGAETGT</sequence>
<evidence type="ECO:0000313" key="3">
    <source>
        <dbReference type="EMBL" id="MBB3209412.1"/>
    </source>
</evidence>
<dbReference type="InterPro" id="IPR005225">
    <property type="entry name" value="Small_GTP-bd"/>
</dbReference>
<dbReference type="InterPro" id="IPR031168">
    <property type="entry name" value="G_TrmE"/>
</dbReference>
<dbReference type="EC" id="3.6.-.-" evidence="3"/>
<dbReference type="CDD" id="cd04164">
    <property type="entry name" value="trmE"/>
    <property type="match status" value="1"/>
</dbReference>
<dbReference type="Pfam" id="PF01926">
    <property type="entry name" value="MMR_HSR1"/>
    <property type="match status" value="1"/>
</dbReference>
<keyword evidence="4" id="KW-1185">Reference proteome</keyword>
<dbReference type="RefSeq" id="WP_221225358.1">
    <property type="nucleotide sequence ID" value="NZ_JACHXU010000023.1"/>
</dbReference>
<dbReference type="InterPro" id="IPR027266">
    <property type="entry name" value="TrmE/GcvT-like"/>
</dbReference>
<dbReference type="GO" id="GO:0030488">
    <property type="term" value="P:tRNA methylation"/>
    <property type="evidence" value="ECO:0007669"/>
    <property type="project" value="TreeGrafter"/>
</dbReference>
<dbReference type="GO" id="GO:0002098">
    <property type="term" value="P:tRNA wobble uridine modification"/>
    <property type="evidence" value="ECO:0007669"/>
    <property type="project" value="TreeGrafter"/>
</dbReference>
<proteinExistence type="predicted"/>
<organism evidence="3 4">
    <name type="scientific">Aporhodopirellula rubra</name>
    <dbReference type="NCBI Taxonomy" id="980271"/>
    <lineage>
        <taxon>Bacteria</taxon>
        <taxon>Pseudomonadati</taxon>
        <taxon>Planctomycetota</taxon>
        <taxon>Planctomycetia</taxon>
        <taxon>Pirellulales</taxon>
        <taxon>Pirellulaceae</taxon>
        <taxon>Aporhodopirellula</taxon>
    </lineage>
</organism>
<dbReference type="PANTHER" id="PTHR42714:SF2">
    <property type="entry name" value="TRNA MODIFICATION GTPASE GTPBP3, MITOCHONDRIAL"/>
    <property type="match status" value="1"/>
</dbReference>
<dbReference type="Pfam" id="PF10396">
    <property type="entry name" value="TrmE_N"/>
    <property type="match status" value="1"/>
</dbReference>
<dbReference type="InterPro" id="IPR027368">
    <property type="entry name" value="MnmE_dom2"/>
</dbReference>
<dbReference type="InterPro" id="IPR018948">
    <property type="entry name" value="GTP-bd_TrmE_N"/>
</dbReference>
<dbReference type="GO" id="GO:0005829">
    <property type="term" value="C:cytosol"/>
    <property type="evidence" value="ECO:0007669"/>
    <property type="project" value="TreeGrafter"/>
</dbReference>
<evidence type="ECO:0000259" key="1">
    <source>
        <dbReference type="Pfam" id="PF01926"/>
    </source>
</evidence>
<comment type="caution">
    <text evidence="3">The sequence shown here is derived from an EMBL/GenBank/DDBJ whole genome shotgun (WGS) entry which is preliminary data.</text>
</comment>
<dbReference type="AlphaFoldDB" id="A0A7W5E3Z3"/>
<dbReference type="Proteomes" id="UP000536179">
    <property type="component" value="Unassembled WGS sequence"/>
</dbReference>
<dbReference type="SUPFAM" id="SSF103025">
    <property type="entry name" value="Folate-binding domain"/>
    <property type="match status" value="1"/>
</dbReference>
<dbReference type="SUPFAM" id="SSF52540">
    <property type="entry name" value="P-loop containing nucleoside triphosphate hydrolases"/>
    <property type="match status" value="1"/>
</dbReference>
<dbReference type="GO" id="GO:0016787">
    <property type="term" value="F:hydrolase activity"/>
    <property type="evidence" value="ECO:0007669"/>
    <property type="project" value="UniProtKB-KW"/>
</dbReference>
<dbReference type="Gene3D" id="1.20.120.430">
    <property type="entry name" value="tRNA modification GTPase MnmE domain 2"/>
    <property type="match status" value="1"/>
</dbReference>
<dbReference type="PANTHER" id="PTHR42714">
    <property type="entry name" value="TRNA MODIFICATION GTPASE GTPBP3"/>
    <property type="match status" value="1"/>
</dbReference>
<keyword evidence="3" id="KW-0378">Hydrolase</keyword>
<accession>A0A7W5E3Z3</accession>
<dbReference type="Gene3D" id="3.30.1360.120">
    <property type="entry name" value="Probable tRNA modification gtpase trme, domain 1"/>
    <property type="match status" value="1"/>
</dbReference>